<proteinExistence type="predicted"/>
<comment type="caution">
    <text evidence="2">The sequence shown here is derived from an EMBL/GenBank/DDBJ whole genome shotgun (WGS) entry which is preliminary data.</text>
</comment>
<gene>
    <name evidence="2" type="ORF">M406DRAFT_327197</name>
</gene>
<dbReference type="OrthoDB" id="5227871at2759"/>
<reference evidence="2" key="1">
    <citation type="journal article" date="2020" name="Phytopathology">
        <title>Genome sequence of the chestnut blight fungus Cryphonectria parasitica EP155: A fundamental resource for an archetypical invasive plant pathogen.</title>
        <authorList>
            <person name="Crouch J.A."/>
            <person name="Dawe A."/>
            <person name="Aerts A."/>
            <person name="Barry K."/>
            <person name="Churchill A.C.L."/>
            <person name="Grimwood J."/>
            <person name="Hillman B."/>
            <person name="Milgroom M.G."/>
            <person name="Pangilinan J."/>
            <person name="Smith M."/>
            <person name="Salamov A."/>
            <person name="Schmutz J."/>
            <person name="Yadav J."/>
            <person name="Grigoriev I.V."/>
            <person name="Nuss D."/>
        </authorList>
    </citation>
    <scope>NUCLEOTIDE SEQUENCE</scope>
    <source>
        <strain evidence="2">EP155</strain>
    </source>
</reference>
<dbReference type="Proteomes" id="UP000803844">
    <property type="component" value="Unassembled WGS sequence"/>
</dbReference>
<dbReference type="AlphaFoldDB" id="A0A9P4Y8K9"/>
<dbReference type="GeneID" id="63837306"/>
<name>A0A9P4Y8K9_CRYP1</name>
<evidence type="ECO:0000313" key="3">
    <source>
        <dbReference type="Proteomes" id="UP000803844"/>
    </source>
</evidence>
<keyword evidence="3" id="KW-1185">Reference proteome</keyword>
<organism evidence="2 3">
    <name type="scientific">Cryphonectria parasitica (strain ATCC 38755 / EP155)</name>
    <dbReference type="NCBI Taxonomy" id="660469"/>
    <lineage>
        <taxon>Eukaryota</taxon>
        <taxon>Fungi</taxon>
        <taxon>Dikarya</taxon>
        <taxon>Ascomycota</taxon>
        <taxon>Pezizomycotina</taxon>
        <taxon>Sordariomycetes</taxon>
        <taxon>Sordariomycetidae</taxon>
        <taxon>Diaporthales</taxon>
        <taxon>Cryphonectriaceae</taxon>
        <taxon>Cryphonectria-Endothia species complex</taxon>
        <taxon>Cryphonectria</taxon>
    </lineage>
</organism>
<protein>
    <recommendedName>
        <fullName evidence="1">Apple domain-containing protein</fullName>
    </recommendedName>
</protein>
<dbReference type="PROSITE" id="PS50948">
    <property type="entry name" value="PAN"/>
    <property type="match status" value="1"/>
</dbReference>
<evidence type="ECO:0000259" key="1">
    <source>
        <dbReference type="PROSITE" id="PS50948"/>
    </source>
</evidence>
<sequence length="296" mass="30412">MVFNVVSGTVNTFSFARFGTISSIVSTSPQVSFVNVTFDNSGIEVDPPAGYIGPVMVTLVVMPTEGGDSSTILAQLNIVAPSSSSSSLTSSSPSASPTVPSCGFTGYDTGTNIGYYADASLATYFGCSSLCNANAACLSFAINPSAPACILYEHDLSVDLYSASSPNTFYLRGGFCPPATTTTTTSYSPTPTGKFPYCPAGLSPYNVTQVTAGTQQPYTPCIAGKSASACMHDIDGNNYCNDCISCLNGWACASDADCPAGYACIVGSDCPGNGTTGVAMCLYMLYNPAYNCYAAA</sequence>
<dbReference type="InterPro" id="IPR003609">
    <property type="entry name" value="Pan_app"/>
</dbReference>
<feature type="domain" description="Apple" evidence="1">
    <location>
        <begin position="102"/>
        <end position="176"/>
    </location>
</feature>
<evidence type="ECO:0000313" key="2">
    <source>
        <dbReference type="EMBL" id="KAF3768778.1"/>
    </source>
</evidence>
<dbReference type="RefSeq" id="XP_040779739.1">
    <property type="nucleotide sequence ID" value="XM_040920177.1"/>
</dbReference>
<accession>A0A9P4Y8K9</accession>
<dbReference type="EMBL" id="MU032345">
    <property type="protein sequence ID" value="KAF3768778.1"/>
    <property type="molecule type" value="Genomic_DNA"/>
</dbReference>